<dbReference type="InParanoid" id="A0A0D0ALG9"/>
<proteinExistence type="predicted"/>
<dbReference type="HOGENOM" id="CLU_3093277_0_0_1"/>
<dbReference type="EMBL" id="KN835230">
    <property type="protein sequence ID" value="KIK42736.1"/>
    <property type="molecule type" value="Genomic_DNA"/>
</dbReference>
<dbReference type="AlphaFoldDB" id="A0A0D0ALG9"/>
<evidence type="ECO:0000313" key="1">
    <source>
        <dbReference type="EMBL" id="KIK42736.1"/>
    </source>
</evidence>
<gene>
    <name evidence="1" type="ORF">CY34DRAFT_804566</name>
</gene>
<sequence length="52" mass="6111">MTALAKHWYGLRLLEDPRHVSRITYGVFDLDSIQQAILPFKRLQDLLWNASI</sequence>
<protein>
    <submittedName>
        <fullName evidence="1">Uncharacterized protein</fullName>
    </submittedName>
</protein>
<keyword evidence="2" id="KW-1185">Reference proteome</keyword>
<evidence type="ECO:0000313" key="2">
    <source>
        <dbReference type="Proteomes" id="UP000054485"/>
    </source>
</evidence>
<reference evidence="1 2" key="1">
    <citation type="submission" date="2014-04" db="EMBL/GenBank/DDBJ databases">
        <authorList>
            <consortium name="DOE Joint Genome Institute"/>
            <person name="Kuo A."/>
            <person name="Ruytinx J."/>
            <person name="Rineau F."/>
            <person name="Colpaert J."/>
            <person name="Kohler A."/>
            <person name="Nagy L.G."/>
            <person name="Floudas D."/>
            <person name="Copeland A."/>
            <person name="Barry K.W."/>
            <person name="Cichocki N."/>
            <person name="Veneault-Fourrey C."/>
            <person name="LaButti K."/>
            <person name="Lindquist E.A."/>
            <person name="Lipzen A."/>
            <person name="Lundell T."/>
            <person name="Morin E."/>
            <person name="Murat C."/>
            <person name="Sun H."/>
            <person name="Tunlid A."/>
            <person name="Henrissat B."/>
            <person name="Grigoriev I.V."/>
            <person name="Hibbett D.S."/>
            <person name="Martin F."/>
            <person name="Nordberg H.P."/>
            <person name="Cantor M.N."/>
            <person name="Hua S.X."/>
        </authorList>
    </citation>
    <scope>NUCLEOTIDE SEQUENCE [LARGE SCALE GENOMIC DNA]</scope>
    <source>
        <strain evidence="1 2">UH-Slu-Lm8-n1</strain>
    </source>
</reference>
<feature type="non-terminal residue" evidence="1">
    <location>
        <position position="52"/>
    </location>
</feature>
<dbReference type="Proteomes" id="UP000054485">
    <property type="component" value="Unassembled WGS sequence"/>
</dbReference>
<feature type="non-terminal residue" evidence="1">
    <location>
        <position position="1"/>
    </location>
</feature>
<reference evidence="2" key="2">
    <citation type="submission" date="2015-01" db="EMBL/GenBank/DDBJ databases">
        <title>Evolutionary Origins and Diversification of the Mycorrhizal Mutualists.</title>
        <authorList>
            <consortium name="DOE Joint Genome Institute"/>
            <consortium name="Mycorrhizal Genomics Consortium"/>
            <person name="Kohler A."/>
            <person name="Kuo A."/>
            <person name="Nagy L.G."/>
            <person name="Floudas D."/>
            <person name="Copeland A."/>
            <person name="Barry K.W."/>
            <person name="Cichocki N."/>
            <person name="Veneault-Fourrey C."/>
            <person name="LaButti K."/>
            <person name="Lindquist E.A."/>
            <person name="Lipzen A."/>
            <person name="Lundell T."/>
            <person name="Morin E."/>
            <person name="Murat C."/>
            <person name="Riley R."/>
            <person name="Ohm R."/>
            <person name="Sun H."/>
            <person name="Tunlid A."/>
            <person name="Henrissat B."/>
            <person name="Grigoriev I.V."/>
            <person name="Hibbett D.S."/>
            <person name="Martin F."/>
        </authorList>
    </citation>
    <scope>NUCLEOTIDE SEQUENCE [LARGE SCALE GENOMIC DNA]</scope>
    <source>
        <strain evidence="2">UH-Slu-Lm8-n1</strain>
    </source>
</reference>
<accession>A0A0D0ALG9</accession>
<name>A0A0D0ALG9_9AGAM</name>
<organism evidence="1 2">
    <name type="scientific">Suillus luteus UH-Slu-Lm8-n1</name>
    <dbReference type="NCBI Taxonomy" id="930992"/>
    <lineage>
        <taxon>Eukaryota</taxon>
        <taxon>Fungi</taxon>
        <taxon>Dikarya</taxon>
        <taxon>Basidiomycota</taxon>
        <taxon>Agaricomycotina</taxon>
        <taxon>Agaricomycetes</taxon>
        <taxon>Agaricomycetidae</taxon>
        <taxon>Boletales</taxon>
        <taxon>Suillineae</taxon>
        <taxon>Suillaceae</taxon>
        <taxon>Suillus</taxon>
    </lineage>
</organism>